<keyword evidence="2" id="KW-1133">Transmembrane helix</keyword>
<dbReference type="Pfam" id="PF11374">
    <property type="entry name" value="DUF3176"/>
    <property type="match status" value="1"/>
</dbReference>
<reference evidence="3 5" key="1">
    <citation type="journal article" date="2020" name="Stud. Mycol.">
        <title>101 Dothideomycetes genomes: a test case for predicting lifestyles and emergence of pathogens.</title>
        <authorList>
            <person name="Haridas S."/>
            <person name="Albert R."/>
            <person name="Binder M."/>
            <person name="Bloem J."/>
            <person name="Labutti K."/>
            <person name="Salamov A."/>
            <person name="Andreopoulos B."/>
            <person name="Baker S."/>
            <person name="Barry K."/>
            <person name="Bills G."/>
            <person name="Bluhm B."/>
            <person name="Cannon C."/>
            <person name="Castanera R."/>
            <person name="Culley D."/>
            <person name="Daum C."/>
            <person name="Ezra D."/>
            <person name="Gonzalez J."/>
            <person name="Henrissat B."/>
            <person name="Kuo A."/>
            <person name="Liang C."/>
            <person name="Lipzen A."/>
            <person name="Lutzoni F."/>
            <person name="Magnuson J."/>
            <person name="Mondo S."/>
            <person name="Nolan M."/>
            <person name="Ohm R."/>
            <person name="Pangilinan J."/>
            <person name="Park H.-J."/>
            <person name="Ramirez L."/>
            <person name="Alfaro M."/>
            <person name="Sun H."/>
            <person name="Tritt A."/>
            <person name="Yoshinaga Y."/>
            <person name="Zwiers L.-H."/>
            <person name="Turgeon B."/>
            <person name="Goodwin S."/>
            <person name="Spatafora J."/>
            <person name="Crous P."/>
            <person name="Grigoriev I."/>
        </authorList>
    </citation>
    <scope>NUCLEOTIDE SEQUENCE</scope>
    <source>
        <strain evidence="3 5">CBS 304.34</strain>
    </source>
</reference>
<protein>
    <submittedName>
        <fullName evidence="3 5">Uncharacterized protein</fullName>
    </submittedName>
</protein>
<dbReference type="InterPro" id="IPR021514">
    <property type="entry name" value="DUF3176"/>
</dbReference>
<feature type="transmembrane region" description="Helical" evidence="2">
    <location>
        <begin position="62"/>
        <end position="82"/>
    </location>
</feature>
<accession>A0A6A6Z4T5</accession>
<dbReference type="EMBL" id="MU003694">
    <property type="protein sequence ID" value="KAF2815304.1"/>
    <property type="molecule type" value="Genomic_DNA"/>
</dbReference>
<feature type="transmembrane region" description="Helical" evidence="2">
    <location>
        <begin position="94"/>
        <end position="119"/>
    </location>
</feature>
<feature type="transmembrane region" description="Helical" evidence="2">
    <location>
        <begin position="160"/>
        <end position="179"/>
    </location>
</feature>
<reference evidence="5" key="2">
    <citation type="submission" date="2020-04" db="EMBL/GenBank/DDBJ databases">
        <authorList>
            <consortium name="NCBI Genome Project"/>
        </authorList>
    </citation>
    <scope>NUCLEOTIDE SEQUENCE</scope>
    <source>
        <strain evidence="5">CBS 304.34</strain>
    </source>
</reference>
<dbReference type="GeneID" id="54456009"/>
<keyword evidence="2" id="KW-0472">Membrane</keyword>
<name>A0A6A6Z4T5_9PEZI</name>
<dbReference type="Proteomes" id="UP000504636">
    <property type="component" value="Unplaced"/>
</dbReference>
<feature type="region of interest" description="Disordered" evidence="1">
    <location>
        <begin position="20"/>
        <end position="41"/>
    </location>
</feature>
<dbReference type="RefSeq" id="XP_033582268.1">
    <property type="nucleotide sequence ID" value="XM_033715116.1"/>
</dbReference>
<reference evidence="5" key="3">
    <citation type="submission" date="2025-04" db="UniProtKB">
        <authorList>
            <consortium name="RefSeq"/>
        </authorList>
    </citation>
    <scope>IDENTIFICATION</scope>
    <source>
        <strain evidence="5">CBS 304.34</strain>
    </source>
</reference>
<dbReference type="PANTHER" id="PTHR35394:SF5">
    <property type="entry name" value="DUF3176 DOMAIN-CONTAINING PROTEIN"/>
    <property type="match status" value="1"/>
</dbReference>
<evidence type="ECO:0000313" key="4">
    <source>
        <dbReference type="Proteomes" id="UP000504636"/>
    </source>
</evidence>
<proteinExistence type="predicted"/>
<sequence length="627" mass="68392">MEPAPQELGNLRTSLDHSQSLLPNSAQQSSEKSGPPTTLSDVKAPCKSLQLRWDSMPWKLEILSWIGSLCFFIASIIVLRVLDDRPLPDVQFNITPNAIIGLLATFAEVLLIVPVNSAIGQLKWLQALRKRPMDDFRTIDEASRGPWGSVLLLARRKGGLIAYFGAFITIIALGISTFFQQALKYDTIYPHSDDALMPIAQYMNGSGVAPIGNGVSTSGVDTEFLAAPYVALFSPAHTNFTATAHCGTSNCTWESYQTLGICSTCENLTSQLKATKVHIVPHNEVELAYDTNYYTLPNGFGVTGLQPGEMLNQVAFAASNAMLNITTTLASTNRSSQSGVWDSVAFAHNGSRLLSVFAVGASPGTIPTQTDANYTSDPMTGRLFTSPVAFECLLQFCVRNMRAEFINGTLSETEISNWTDQNQPPPNAGNNLDVTLQPPRSPTAFVATGEAIEATGNWLSRLLVGNATISPSGNHWDLVTPAYSSDLMQSFYMAMNSSTTGFPDLIDNLANSLSLNLRTIPYQPPRVPGKAFTSTSHAVVTWQWLILPLFELVGSLAFLIAVMVETRKRGLVPWTNNVLACLFHGLDERFFGWHVLESEEAMEDKARKLLIEFKPNQDGGRLVVAKS</sequence>
<evidence type="ECO:0000313" key="3">
    <source>
        <dbReference type="EMBL" id="KAF2815304.1"/>
    </source>
</evidence>
<dbReference type="PANTHER" id="PTHR35394">
    <property type="entry name" value="DUF3176 DOMAIN-CONTAINING PROTEIN"/>
    <property type="match status" value="1"/>
</dbReference>
<evidence type="ECO:0000256" key="2">
    <source>
        <dbReference type="SAM" id="Phobius"/>
    </source>
</evidence>
<feature type="compositionally biased region" description="Polar residues" evidence="1">
    <location>
        <begin position="20"/>
        <end position="40"/>
    </location>
</feature>
<organism evidence="3">
    <name type="scientific">Mytilinidion resinicola</name>
    <dbReference type="NCBI Taxonomy" id="574789"/>
    <lineage>
        <taxon>Eukaryota</taxon>
        <taxon>Fungi</taxon>
        <taxon>Dikarya</taxon>
        <taxon>Ascomycota</taxon>
        <taxon>Pezizomycotina</taxon>
        <taxon>Dothideomycetes</taxon>
        <taxon>Pleosporomycetidae</taxon>
        <taxon>Mytilinidiales</taxon>
        <taxon>Mytilinidiaceae</taxon>
        <taxon>Mytilinidion</taxon>
    </lineage>
</organism>
<gene>
    <name evidence="3 5" type="ORF">BDZ99DRAFT_378589</name>
</gene>
<keyword evidence="4" id="KW-1185">Reference proteome</keyword>
<dbReference type="OrthoDB" id="5376804at2759"/>
<feature type="transmembrane region" description="Helical" evidence="2">
    <location>
        <begin position="542"/>
        <end position="564"/>
    </location>
</feature>
<evidence type="ECO:0000313" key="5">
    <source>
        <dbReference type="RefSeq" id="XP_033582268.1"/>
    </source>
</evidence>
<dbReference type="AlphaFoldDB" id="A0A6A6Z4T5"/>
<evidence type="ECO:0000256" key="1">
    <source>
        <dbReference type="SAM" id="MobiDB-lite"/>
    </source>
</evidence>
<keyword evidence="2" id="KW-0812">Transmembrane</keyword>